<sequence>MAKAQADYEAAASVLSDKQATLEEKQAALEKAQTALAQAKQVLASLQAIKDAEDKAKAQAEEKAKNTHFAQTANGKVVDEKGNIMVGYSVKGNQVFDAQGKLVGTLAQTSTTRRMANTVKQENAKVLPQMGNKQNNATTVGAILVGLGSLLGLGVLGKRKED</sequence>
<feature type="transmembrane region" description="Helical" evidence="6">
    <location>
        <begin position="137"/>
        <end position="156"/>
    </location>
</feature>
<keyword evidence="3" id="KW-0732">Signal</keyword>
<feature type="domain" description="Gram-positive cocci surface proteins LPxTG" evidence="7">
    <location>
        <begin position="127"/>
        <end position="162"/>
    </location>
</feature>
<dbReference type="EMBL" id="WKKZ01000001">
    <property type="protein sequence ID" value="MSE04276.1"/>
    <property type="molecule type" value="Genomic_DNA"/>
</dbReference>
<dbReference type="Pfam" id="PF00746">
    <property type="entry name" value="Gram_pos_anchor"/>
    <property type="match status" value="1"/>
</dbReference>
<keyword evidence="6" id="KW-0812">Transmembrane</keyword>
<comment type="caution">
    <text evidence="8">The sequence shown here is derived from an EMBL/GenBank/DDBJ whole genome shotgun (WGS) entry which is preliminary data.</text>
</comment>
<evidence type="ECO:0000259" key="7">
    <source>
        <dbReference type="PROSITE" id="PS50847"/>
    </source>
</evidence>
<dbReference type="AlphaFoldDB" id="A0A6A8LLD7"/>
<dbReference type="Proteomes" id="UP000437575">
    <property type="component" value="Unassembled WGS sequence"/>
</dbReference>
<dbReference type="EMBL" id="WKKX01000008">
    <property type="protein sequence ID" value="MSE07234.1"/>
    <property type="molecule type" value="Genomic_DNA"/>
</dbReference>
<keyword evidence="1" id="KW-0134">Cell wall</keyword>
<keyword evidence="2" id="KW-0964">Secreted</keyword>
<evidence type="ECO:0000256" key="4">
    <source>
        <dbReference type="ARBA" id="ARBA00023088"/>
    </source>
</evidence>
<keyword evidence="6" id="KW-1133">Transmembrane helix</keyword>
<proteinExistence type="predicted"/>
<evidence type="ECO:0000313" key="8">
    <source>
        <dbReference type="EMBL" id="MSE04276.1"/>
    </source>
</evidence>
<evidence type="ECO:0000313" key="10">
    <source>
        <dbReference type="Proteomes" id="UP000437575"/>
    </source>
</evidence>
<evidence type="ECO:0000256" key="3">
    <source>
        <dbReference type="ARBA" id="ARBA00022729"/>
    </source>
</evidence>
<protein>
    <recommendedName>
        <fullName evidence="7">Gram-positive cocci surface proteins LPxTG domain-containing protein</fullName>
    </recommendedName>
</protein>
<evidence type="ECO:0000256" key="6">
    <source>
        <dbReference type="SAM" id="Phobius"/>
    </source>
</evidence>
<gene>
    <name evidence="9" type="ORF">GKC33_00445</name>
    <name evidence="8" type="ORF">GKC34_00080</name>
</gene>
<dbReference type="InterPro" id="IPR019931">
    <property type="entry name" value="LPXTG_anchor"/>
</dbReference>
<evidence type="ECO:0000313" key="11">
    <source>
        <dbReference type="Proteomes" id="UP000467635"/>
    </source>
</evidence>
<keyword evidence="4" id="KW-0572">Peptidoglycan-anchor</keyword>
<keyword evidence="5" id="KW-0175">Coiled coil</keyword>
<evidence type="ECO:0000256" key="2">
    <source>
        <dbReference type="ARBA" id="ARBA00022525"/>
    </source>
</evidence>
<accession>A0A6A8LLD7</accession>
<evidence type="ECO:0000256" key="1">
    <source>
        <dbReference type="ARBA" id="ARBA00022512"/>
    </source>
</evidence>
<evidence type="ECO:0000313" key="9">
    <source>
        <dbReference type="EMBL" id="MSE07234.1"/>
    </source>
</evidence>
<reference evidence="10 11" key="1">
    <citation type="submission" date="2019-11" db="EMBL/GenBank/DDBJ databases">
        <title>Draft Genome Sequence of Plant Growth-Promoting Rhizosphere-Associated Bacteria.</title>
        <authorList>
            <person name="Vasilyev I.Y."/>
            <person name="Radchenko V."/>
            <person name="Ilnitskaya E.V."/>
        </authorList>
    </citation>
    <scope>NUCLEOTIDE SEQUENCE [LARGE SCALE GENOMIC DNA]</scope>
    <source>
        <strain evidence="9 11">VRA_01-1sq_f</strain>
        <strain evidence="8 10">VRA_1sq_f</strain>
    </source>
</reference>
<feature type="coiled-coil region" evidence="5">
    <location>
        <begin position="15"/>
        <end position="66"/>
    </location>
</feature>
<dbReference type="PROSITE" id="PS50847">
    <property type="entry name" value="GRAM_POS_ANCHORING"/>
    <property type="match status" value="1"/>
</dbReference>
<evidence type="ECO:0000256" key="5">
    <source>
        <dbReference type="SAM" id="Coils"/>
    </source>
</evidence>
<keyword evidence="6" id="KW-0472">Membrane</keyword>
<name>A0A6A8LLD7_9LACO</name>
<organism evidence="8 10">
    <name type="scientific">Ligilactobacillus salivarius</name>
    <dbReference type="NCBI Taxonomy" id="1624"/>
    <lineage>
        <taxon>Bacteria</taxon>
        <taxon>Bacillati</taxon>
        <taxon>Bacillota</taxon>
        <taxon>Bacilli</taxon>
        <taxon>Lactobacillales</taxon>
        <taxon>Lactobacillaceae</taxon>
        <taxon>Ligilactobacillus</taxon>
    </lineage>
</organism>
<dbReference type="Proteomes" id="UP000467635">
    <property type="component" value="Unassembled WGS sequence"/>
</dbReference>